<reference evidence="9" key="1">
    <citation type="submission" date="2019-05" db="EMBL/GenBank/DDBJ databases">
        <title>The de novo reference genome and transcriptome assemblies of the wild tomato species Solanum chilense.</title>
        <authorList>
            <person name="Stam R."/>
            <person name="Nosenko T."/>
            <person name="Hoerger A.C."/>
            <person name="Stephan W."/>
            <person name="Seidel M.A."/>
            <person name="Kuhn J.M.M."/>
            <person name="Haberer G."/>
            <person name="Tellier A."/>
        </authorList>
    </citation>
    <scope>NUCLEOTIDE SEQUENCE</scope>
    <source>
        <tissue evidence="9">Mature leaves</tissue>
    </source>
</reference>
<dbReference type="InterPro" id="IPR027329">
    <property type="entry name" value="TPX2_C"/>
</dbReference>
<feature type="domain" description="TPX2 C-terminal" evidence="8">
    <location>
        <begin position="278"/>
        <end position="352"/>
    </location>
</feature>
<keyword evidence="3" id="KW-0963">Cytoplasm</keyword>
<gene>
    <name evidence="9" type="ORF">EJD97_006590</name>
</gene>
<comment type="subcellular location">
    <subcellularLocation>
        <location evidence="1">Cytoplasm</location>
        <location evidence="1">Cytoskeleton</location>
    </subcellularLocation>
</comment>
<keyword evidence="5" id="KW-0206">Cytoskeleton</keyword>
<name>A0A6N2BQI3_SOLCI</name>
<accession>A0A6N2BQI3</accession>
<keyword evidence="7" id="KW-0812">Transmembrane</keyword>
<evidence type="ECO:0000256" key="1">
    <source>
        <dbReference type="ARBA" id="ARBA00004245"/>
    </source>
</evidence>
<dbReference type="PANTHER" id="PTHR31358:SF40">
    <property type="entry name" value="PROTEIN WVD2-LIKE 5 ISOFORM X1"/>
    <property type="match status" value="1"/>
</dbReference>
<organism evidence="9">
    <name type="scientific">Solanum chilense</name>
    <name type="common">Tomato</name>
    <name type="synonym">Lycopersicon chilense</name>
    <dbReference type="NCBI Taxonomy" id="4083"/>
    <lineage>
        <taxon>Eukaryota</taxon>
        <taxon>Viridiplantae</taxon>
        <taxon>Streptophyta</taxon>
        <taxon>Embryophyta</taxon>
        <taxon>Tracheophyta</taxon>
        <taxon>Spermatophyta</taxon>
        <taxon>Magnoliopsida</taxon>
        <taxon>eudicotyledons</taxon>
        <taxon>Gunneridae</taxon>
        <taxon>Pentapetalae</taxon>
        <taxon>asterids</taxon>
        <taxon>lamiids</taxon>
        <taxon>Solanales</taxon>
        <taxon>Solanaceae</taxon>
        <taxon>Solanoideae</taxon>
        <taxon>Solaneae</taxon>
        <taxon>Solanum</taxon>
        <taxon>Solanum subgen. Lycopersicon</taxon>
    </lineage>
</organism>
<evidence type="ECO:0000256" key="7">
    <source>
        <dbReference type="SAM" id="Phobius"/>
    </source>
</evidence>
<feature type="compositionally biased region" description="Low complexity" evidence="6">
    <location>
        <begin position="64"/>
        <end position="75"/>
    </location>
</feature>
<feature type="region of interest" description="Disordered" evidence="6">
    <location>
        <begin position="243"/>
        <end position="267"/>
    </location>
</feature>
<evidence type="ECO:0000256" key="2">
    <source>
        <dbReference type="ARBA" id="ARBA00005885"/>
    </source>
</evidence>
<evidence type="ECO:0000256" key="3">
    <source>
        <dbReference type="ARBA" id="ARBA00022490"/>
    </source>
</evidence>
<protein>
    <recommendedName>
        <fullName evidence="8">TPX2 C-terminal domain-containing protein</fullName>
    </recommendedName>
</protein>
<evidence type="ECO:0000259" key="8">
    <source>
        <dbReference type="Pfam" id="PF06886"/>
    </source>
</evidence>
<feature type="transmembrane region" description="Helical" evidence="7">
    <location>
        <begin position="194"/>
        <end position="215"/>
    </location>
</feature>
<dbReference type="Pfam" id="PF06886">
    <property type="entry name" value="TPX2"/>
    <property type="match status" value="1"/>
</dbReference>
<comment type="caution">
    <text evidence="9">The sequence shown here is derived from an EMBL/GenBank/DDBJ whole genome shotgun (WGS) entry which is preliminary data.</text>
</comment>
<keyword evidence="7" id="KW-1133">Transmembrane helix</keyword>
<keyword evidence="4" id="KW-0493">Microtubule</keyword>
<feature type="region of interest" description="Disordered" evidence="6">
    <location>
        <begin position="334"/>
        <end position="457"/>
    </location>
</feature>
<evidence type="ECO:0000256" key="6">
    <source>
        <dbReference type="SAM" id="MobiDB-lite"/>
    </source>
</evidence>
<evidence type="ECO:0000313" key="9">
    <source>
        <dbReference type="EMBL" id="TMW96887.1"/>
    </source>
</evidence>
<feature type="region of interest" description="Disordered" evidence="6">
    <location>
        <begin position="489"/>
        <end position="513"/>
    </location>
</feature>
<dbReference type="GO" id="GO:0005874">
    <property type="term" value="C:microtubule"/>
    <property type="evidence" value="ECO:0007669"/>
    <property type="project" value="UniProtKB-KW"/>
</dbReference>
<evidence type="ECO:0000256" key="4">
    <source>
        <dbReference type="ARBA" id="ARBA00022701"/>
    </source>
</evidence>
<feature type="region of interest" description="Disordered" evidence="6">
    <location>
        <begin position="128"/>
        <end position="161"/>
    </location>
</feature>
<feature type="compositionally biased region" description="Polar residues" evidence="6">
    <location>
        <begin position="128"/>
        <end position="145"/>
    </location>
</feature>
<comment type="similarity">
    <text evidence="2">Belongs to the TPX2 family.</text>
</comment>
<dbReference type="PANTHER" id="PTHR31358">
    <property type="entry name" value="PROTEIN WVD2-LIKE 4"/>
    <property type="match status" value="1"/>
</dbReference>
<dbReference type="InterPro" id="IPR044833">
    <property type="entry name" value="WDL5/6"/>
</dbReference>
<dbReference type="GO" id="GO:0008017">
    <property type="term" value="F:microtubule binding"/>
    <property type="evidence" value="ECO:0007669"/>
    <property type="project" value="InterPro"/>
</dbReference>
<sequence>MMETDNNISVSVNGSSFGNGIHQLPEVVAAKLDDVPNGGFSVQGLERSFQSAVMVNDSETVGSTVHEVTHESTTTIENNPCASSEGHEAKESRESKNSKQSKAPGKGKNTVSIGVKKTKDASTGSVILNGSLASQQRSKQTSSLGVKSKSFNDRKTADNNLKPPVTRINVSHAKVKVLIVILVVDKYSLEHNSLFSLLVYVLLCCCSLLLMSIFLQQSGQPDATSPSPNADSLREKTNPISLKKAAPNNADGNAESPLSPAADAKSRKVGALPTYNMSFKCDERAEKRREFYSKLEEKIHAKEVEKSNLQAKTKETQEAEIKMLRKSLKFKATPMPSFYQEPPPPQVELKKIPTTRAKSPKLGRRKSSPTKEADHTSMHTSRLSLDKNVSQNPAKGHPPDNVKKPTRRSLPKLPSQKINLLSNTKKPSPIKTSISQETNEAASNNMSAVASQPNNVSEQTNEIGTFVQKHDATSIIETSQSKTFVETQSETNVVQPPHCSGEVKASTAAITDS</sequence>
<dbReference type="EMBL" id="RXGB01001946">
    <property type="protein sequence ID" value="TMW96887.1"/>
    <property type="molecule type" value="Genomic_DNA"/>
</dbReference>
<evidence type="ECO:0000256" key="5">
    <source>
        <dbReference type="ARBA" id="ARBA00023212"/>
    </source>
</evidence>
<keyword evidence="7" id="KW-0472">Membrane</keyword>
<feature type="compositionally biased region" description="Polar residues" evidence="6">
    <location>
        <begin position="378"/>
        <end position="393"/>
    </location>
</feature>
<feature type="compositionally biased region" description="Polar residues" evidence="6">
    <location>
        <begin position="416"/>
        <end position="457"/>
    </location>
</feature>
<dbReference type="AlphaFoldDB" id="A0A6N2BQI3"/>
<feature type="compositionally biased region" description="Basic residues" evidence="6">
    <location>
        <begin position="358"/>
        <end position="368"/>
    </location>
</feature>
<feature type="region of interest" description="Disordered" evidence="6">
    <location>
        <begin position="64"/>
        <end position="115"/>
    </location>
</feature>
<proteinExistence type="inferred from homology"/>
<feature type="compositionally biased region" description="Basic and acidic residues" evidence="6">
    <location>
        <begin position="85"/>
        <end position="97"/>
    </location>
</feature>